<dbReference type="Gene3D" id="3.30.160.60">
    <property type="entry name" value="Classic Zinc Finger"/>
    <property type="match status" value="1"/>
</dbReference>
<dbReference type="InterPro" id="IPR022755">
    <property type="entry name" value="Znf_C2H2_jaz"/>
</dbReference>
<evidence type="ECO:0000256" key="4">
    <source>
        <dbReference type="ARBA" id="ARBA00022771"/>
    </source>
</evidence>
<keyword evidence="6" id="KW-0539">Nucleus</keyword>
<reference evidence="9 10" key="1">
    <citation type="journal article" date="2011" name="Proc. Natl. Acad. Sci. U.S.A.">
        <title>Evolutionary erosion of yeast sex chromosomes by mating-type switching accidents.</title>
        <authorList>
            <person name="Gordon J.L."/>
            <person name="Armisen D."/>
            <person name="Proux-Wera E."/>
            <person name="Oheigeartaigh S.S."/>
            <person name="Byrne K.P."/>
            <person name="Wolfe K.H."/>
        </authorList>
    </citation>
    <scope>NUCLEOTIDE SEQUENCE [LARGE SCALE GENOMIC DNA]</scope>
    <source>
        <strain evidence="10">ATCC 76901 / BCRC 22586 / CBS 4309 / NBRC 1992 / NRRL Y-12630</strain>
    </source>
</reference>
<dbReference type="SMART" id="SM00451">
    <property type="entry name" value="ZnF_U1"/>
    <property type="match status" value="1"/>
</dbReference>
<dbReference type="GO" id="GO:0000395">
    <property type="term" value="P:mRNA 5'-splice site recognition"/>
    <property type="evidence" value="ECO:0007669"/>
    <property type="project" value="EnsemblFungi"/>
</dbReference>
<dbReference type="InterPro" id="IPR013087">
    <property type="entry name" value="Znf_C2H2_type"/>
</dbReference>
<accession>G0VCY3</accession>
<proteinExistence type="inferred from homology"/>
<evidence type="ECO:0000256" key="5">
    <source>
        <dbReference type="ARBA" id="ARBA00022833"/>
    </source>
</evidence>
<dbReference type="SMART" id="SM00355">
    <property type="entry name" value="ZnF_C2H2"/>
    <property type="match status" value="2"/>
</dbReference>
<dbReference type="Pfam" id="PF16837">
    <property type="entry name" value="SF3A3"/>
    <property type="match status" value="1"/>
</dbReference>
<dbReference type="InterPro" id="IPR000690">
    <property type="entry name" value="Matrin/U1-C_Znf_C2H2"/>
</dbReference>
<feature type="domain" description="Matrin-type" evidence="8">
    <location>
        <begin position="420"/>
        <end position="451"/>
    </location>
</feature>
<dbReference type="InterPro" id="IPR036236">
    <property type="entry name" value="Znf_C2H2_sf"/>
</dbReference>
<keyword evidence="4" id="KW-0863">Zinc-finger</keyword>
<organism evidence="9 10">
    <name type="scientific">Naumovozyma castellii</name>
    <name type="common">Yeast</name>
    <name type="synonym">Saccharomyces castellii</name>
    <dbReference type="NCBI Taxonomy" id="27288"/>
    <lineage>
        <taxon>Eukaryota</taxon>
        <taxon>Fungi</taxon>
        <taxon>Dikarya</taxon>
        <taxon>Ascomycota</taxon>
        <taxon>Saccharomycotina</taxon>
        <taxon>Saccharomycetes</taxon>
        <taxon>Saccharomycetales</taxon>
        <taxon>Saccharomycetaceae</taxon>
        <taxon>Naumovozyma</taxon>
    </lineage>
</organism>
<dbReference type="InParanoid" id="G0VCY3"/>
<dbReference type="Proteomes" id="UP000001640">
    <property type="component" value="Chromosome 3"/>
</dbReference>
<dbReference type="Pfam" id="PF11931">
    <property type="entry name" value="SF3a60_Prp9_C"/>
    <property type="match status" value="1"/>
</dbReference>
<dbReference type="Pfam" id="PF16958">
    <property type="entry name" value="PRP9_N"/>
    <property type="match status" value="1"/>
</dbReference>
<dbReference type="Pfam" id="PF12171">
    <property type="entry name" value="zf-C2H2_jaz"/>
    <property type="match status" value="1"/>
</dbReference>
<evidence type="ECO:0000256" key="3">
    <source>
        <dbReference type="ARBA" id="ARBA00022723"/>
    </source>
</evidence>
<evidence type="ECO:0000256" key="6">
    <source>
        <dbReference type="ARBA" id="ARBA00023242"/>
    </source>
</evidence>
<reference key="2">
    <citation type="submission" date="2011-08" db="EMBL/GenBank/DDBJ databases">
        <title>Genome sequence of Naumovozyma castellii.</title>
        <authorList>
            <person name="Gordon J.L."/>
            <person name="Armisen D."/>
            <person name="Proux-Wera E."/>
            <person name="OhEigeartaigh S.S."/>
            <person name="Byrne K.P."/>
            <person name="Wolfe K.H."/>
        </authorList>
    </citation>
    <scope>NUCLEOTIDE SEQUENCE</scope>
    <source>
        <strain>Type strain:CBS 4309</strain>
    </source>
</reference>
<dbReference type="GO" id="GO:0008270">
    <property type="term" value="F:zinc ion binding"/>
    <property type="evidence" value="ECO:0007669"/>
    <property type="project" value="UniProtKB-KW"/>
</dbReference>
<evidence type="ECO:0000256" key="2">
    <source>
        <dbReference type="ARBA" id="ARBA00008776"/>
    </source>
</evidence>
<dbReference type="STRING" id="1064592.G0VCY3"/>
<dbReference type="OMA" id="GPKAFQK"/>
<dbReference type="OrthoDB" id="2160351at2759"/>
<dbReference type="PANTHER" id="PTHR12786">
    <property type="entry name" value="SPLICING FACTOR SF3A-RELATED"/>
    <property type="match status" value="1"/>
</dbReference>
<dbReference type="EMBL" id="HE576754">
    <property type="protein sequence ID" value="CCC69344.1"/>
    <property type="molecule type" value="Genomic_DNA"/>
</dbReference>
<keyword evidence="3" id="KW-0479">Metal-binding</keyword>
<feature type="region of interest" description="Disordered" evidence="7">
    <location>
        <begin position="357"/>
        <end position="390"/>
    </location>
</feature>
<name>G0VCY3_NAUCA</name>
<keyword evidence="10" id="KW-1185">Reference proteome</keyword>
<dbReference type="GeneID" id="96902926"/>
<dbReference type="AlphaFoldDB" id="G0VCY3"/>
<keyword evidence="5" id="KW-0862">Zinc</keyword>
<dbReference type="InterPro" id="IPR051421">
    <property type="entry name" value="RNA_Proc_DNA_Dmg_Regulator"/>
</dbReference>
<evidence type="ECO:0000313" key="9">
    <source>
        <dbReference type="EMBL" id="CCC69344.1"/>
    </source>
</evidence>
<dbReference type="InterPro" id="IPR024598">
    <property type="entry name" value="SF3a60/Prp9_C"/>
</dbReference>
<dbReference type="GO" id="GO:0071004">
    <property type="term" value="C:U2-type prespliceosome"/>
    <property type="evidence" value="ECO:0007669"/>
    <property type="project" value="EnsemblFungi"/>
</dbReference>
<dbReference type="GO" id="GO:0003723">
    <property type="term" value="F:RNA binding"/>
    <property type="evidence" value="ECO:0007669"/>
    <property type="project" value="EnsemblFungi"/>
</dbReference>
<evidence type="ECO:0000256" key="7">
    <source>
        <dbReference type="SAM" id="MobiDB-lite"/>
    </source>
</evidence>
<dbReference type="PANTHER" id="PTHR12786:SF2">
    <property type="entry name" value="SPLICING FACTOR 3A SUBUNIT 3"/>
    <property type="match status" value="1"/>
</dbReference>
<dbReference type="InterPro" id="IPR031774">
    <property type="entry name" value="SF3A3_dom"/>
</dbReference>
<dbReference type="eggNOG" id="KOG2636">
    <property type="taxonomic scope" value="Eukaryota"/>
</dbReference>
<evidence type="ECO:0000259" key="8">
    <source>
        <dbReference type="PROSITE" id="PS50171"/>
    </source>
</evidence>
<comment type="subcellular location">
    <subcellularLocation>
        <location evidence="1">Nucleus</location>
    </subcellularLocation>
</comment>
<gene>
    <name evidence="9" type="primary">NCAS0C03540</name>
    <name evidence="9" type="ordered locus">NCAS_0C03540</name>
</gene>
<dbReference type="KEGG" id="ncs:NCAS_0C03540"/>
<comment type="similarity">
    <text evidence="2">Belongs to the SF3A3 family.</text>
</comment>
<sequence length="518" mass="60961">MVPLLEKKRNLLEDLEVIEDAIAKRFQRNPELYYDNITKLSILTNLSIDTPAESNKSNNKIYKRKKLKRSRKQFVLQQQEINIFLKDFEERRRVLLDLGKETVKDDNITLETFKTMIQDINAKKSSSEVLPINQKITRYAMFSASISESKPNNILSQRCAGLDINKYFSREEQYGQYMDFENFYLEWLNVVKTGDVTLLQFLNLLRVFMDEEKYLTHPPMDRKNNRYMKFLESLCSYVESFFFRKYALINKSAITSQIESQFTEYIKEPTEHSVKGQYCKACAKWFKTESVFVNHIPGKNHIKNEKQRKNALLSEYKLHRFFFLLQEEFKETYEFIEMKMALTADERMEEMKRLTENYEKPAYSSDEKEGDENNADLEHDEQRSGKGQGLLEGSFDMPLGPDGLPMPFWLYKLQGLDVEYPCEICSNQIFKGRRAFEKHFTAPTHQYHLRCLGIEPSSMFKGITKIKEAQKLWVDINSQKNSSKPMVSSIELQVEVEDSVGNVMSKKLYDELKKQGLH</sequence>
<dbReference type="GO" id="GO:0000974">
    <property type="term" value="C:Prp19 complex"/>
    <property type="evidence" value="ECO:0007669"/>
    <property type="project" value="EnsemblFungi"/>
</dbReference>
<dbReference type="FunCoup" id="G0VCY3">
    <property type="interactions" value="1362"/>
</dbReference>
<dbReference type="RefSeq" id="XP_003675709.1">
    <property type="nucleotide sequence ID" value="XM_003675661.1"/>
</dbReference>
<protein>
    <recommendedName>
        <fullName evidence="8">Matrin-type domain-containing protein</fullName>
    </recommendedName>
</protein>
<evidence type="ECO:0000256" key="1">
    <source>
        <dbReference type="ARBA" id="ARBA00004123"/>
    </source>
</evidence>
<dbReference type="InterPro" id="IPR031590">
    <property type="entry name" value="PRP9_N"/>
</dbReference>
<dbReference type="SUPFAM" id="SSF57667">
    <property type="entry name" value="beta-beta-alpha zinc fingers"/>
    <property type="match status" value="1"/>
</dbReference>
<dbReference type="PROSITE" id="PS50171">
    <property type="entry name" value="ZF_MATRIN"/>
    <property type="match status" value="1"/>
</dbReference>
<evidence type="ECO:0000313" key="10">
    <source>
        <dbReference type="Proteomes" id="UP000001640"/>
    </source>
</evidence>
<dbReference type="InterPro" id="IPR003604">
    <property type="entry name" value="Matrin/U1-like-C_Znf_C2H2"/>
</dbReference>
<dbReference type="PROSITE" id="PS00028">
    <property type="entry name" value="ZINC_FINGER_C2H2_1"/>
    <property type="match status" value="1"/>
</dbReference>
<dbReference type="HOGENOM" id="CLU_027160_1_1_1"/>